<organism evidence="2 3">
    <name type="scientific">Favolaschia claudopus</name>
    <dbReference type="NCBI Taxonomy" id="2862362"/>
    <lineage>
        <taxon>Eukaryota</taxon>
        <taxon>Fungi</taxon>
        <taxon>Dikarya</taxon>
        <taxon>Basidiomycota</taxon>
        <taxon>Agaricomycotina</taxon>
        <taxon>Agaricomycetes</taxon>
        <taxon>Agaricomycetidae</taxon>
        <taxon>Agaricales</taxon>
        <taxon>Marasmiineae</taxon>
        <taxon>Mycenaceae</taxon>
        <taxon>Favolaschia</taxon>
    </lineage>
</organism>
<dbReference type="AlphaFoldDB" id="A0AAW0B9T9"/>
<dbReference type="EMBL" id="JAWWNJ010000037">
    <property type="protein sequence ID" value="KAK7022327.1"/>
    <property type="molecule type" value="Genomic_DNA"/>
</dbReference>
<sequence length="407" mass="46960">MSSKEQLLQRIVDLSLNIEQHQDIIRNLEIRRSDARRALNALSDPVARLPVEVASDIFRLCVPDDQEYAQPDPRMAPLLLLRICHQWRAIALARSALWATIELDMSRVEQAKHLTSWLDRAGNHSLSLCLHNFLKHENHTNMKQRWCQLRTLELQNCPIDRLFRDMLSSATSLHTLKLFPTSSYSTFADLIKTLRCVPSIVHLVLGFVVVEDSDEEPLNGFLTLPSLRHLQLGRNDQTPCTTQLLNHLTLPVLEDLYIPDYDISEVVLTAFLARSSPPLQSLHMSAELEEMQNEYLRLTPSLRDLTLECTSYNYAFSSCRKIVDFLPNLRHLTVLGCFPHEYRQLTMFLAEHPLDHPLSSLRFVFPYESSARVPAEEHLVTLRQLAEERRLFIHIGPEELNYVTSQE</sequence>
<evidence type="ECO:0008006" key="4">
    <source>
        <dbReference type="Google" id="ProtNLM"/>
    </source>
</evidence>
<accession>A0AAW0B9T9</accession>
<feature type="coiled-coil region" evidence="1">
    <location>
        <begin position="4"/>
        <end position="38"/>
    </location>
</feature>
<keyword evidence="1" id="KW-0175">Coiled coil</keyword>
<gene>
    <name evidence="2" type="ORF">R3P38DRAFT_2533140</name>
</gene>
<evidence type="ECO:0000313" key="3">
    <source>
        <dbReference type="Proteomes" id="UP001362999"/>
    </source>
</evidence>
<dbReference type="SUPFAM" id="SSF52047">
    <property type="entry name" value="RNI-like"/>
    <property type="match status" value="1"/>
</dbReference>
<dbReference type="PANTHER" id="PTHR38926">
    <property type="entry name" value="F-BOX DOMAIN CONTAINING PROTEIN, EXPRESSED"/>
    <property type="match status" value="1"/>
</dbReference>
<proteinExistence type="predicted"/>
<name>A0AAW0B9T9_9AGAR</name>
<dbReference type="Proteomes" id="UP001362999">
    <property type="component" value="Unassembled WGS sequence"/>
</dbReference>
<evidence type="ECO:0000313" key="2">
    <source>
        <dbReference type="EMBL" id="KAK7022327.1"/>
    </source>
</evidence>
<dbReference type="Gene3D" id="3.80.10.10">
    <property type="entry name" value="Ribonuclease Inhibitor"/>
    <property type="match status" value="1"/>
</dbReference>
<comment type="caution">
    <text evidence="2">The sequence shown here is derived from an EMBL/GenBank/DDBJ whole genome shotgun (WGS) entry which is preliminary data.</text>
</comment>
<keyword evidence="3" id="KW-1185">Reference proteome</keyword>
<reference evidence="2 3" key="1">
    <citation type="journal article" date="2024" name="J Genomics">
        <title>Draft genome sequencing and assembly of Favolaschia claudopus CIRM-BRFM 2984 isolated from oak limbs.</title>
        <authorList>
            <person name="Navarro D."/>
            <person name="Drula E."/>
            <person name="Chaduli D."/>
            <person name="Cazenave R."/>
            <person name="Ahrendt S."/>
            <person name="Wang J."/>
            <person name="Lipzen A."/>
            <person name="Daum C."/>
            <person name="Barry K."/>
            <person name="Grigoriev I.V."/>
            <person name="Favel A."/>
            <person name="Rosso M.N."/>
            <person name="Martin F."/>
        </authorList>
    </citation>
    <scope>NUCLEOTIDE SEQUENCE [LARGE SCALE GENOMIC DNA]</scope>
    <source>
        <strain evidence="2 3">CIRM-BRFM 2984</strain>
    </source>
</reference>
<protein>
    <recommendedName>
        <fullName evidence="4">F-box domain-containing protein</fullName>
    </recommendedName>
</protein>
<dbReference type="PANTHER" id="PTHR38926:SF5">
    <property type="entry name" value="F-BOX AND LEUCINE-RICH REPEAT PROTEIN 6"/>
    <property type="match status" value="1"/>
</dbReference>
<evidence type="ECO:0000256" key="1">
    <source>
        <dbReference type="SAM" id="Coils"/>
    </source>
</evidence>
<dbReference type="InterPro" id="IPR032675">
    <property type="entry name" value="LRR_dom_sf"/>
</dbReference>